<dbReference type="WBParaSite" id="Hba_02110">
    <property type="protein sequence ID" value="Hba_02110"/>
    <property type="gene ID" value="Hba_02110"/>
</dbReference>
<accession>A0A1I7WBP7</accession>
<dbReference type="Proteomes" id="UP000095283">
    <property type="component" value="Unplaced"/>
</dbReference>
<sequence length="96" mass="10757">MFKEEVCGDALWRRYWGGIEEGADRQNATNHAIEQANNTGQIISCVGILRTLEESKMFALQGIPMHRLSFGGLMFYCLTGKMVNSISVKNPSIDLF</sequence>
<evidence type="ECO:0000313" key="2">
    <source>
        <dbReference type="WBParaSite" id="Hba_02110"/>
    </source>
</evidence>
<reference evidence="2" key="1">
    <citation type="submission" date="2016-11" db="UniProtKB">
        <authorList>
            <consortium name="WormBaseParasite"/>
        </authorList>
    </citation>
    <scope>IDENTIFICATION</scope>
</reference>
<name>A0A1I7WBP7_HETBA</name>
<keyword evidence="1" id="KW-1185">Reference proteome</keyword>
<protein>
    <submittedName>
        <fullName evidence="2">Calpain catalytic domain-containing protein</fullName>
    </submittedName>
</protein>
<organism evidence="1 2">
    <name type="scientific">Heterorhabditis bacteriophora</name>
    <name type="common">Entomopathogenic nematode worm</name>
    <dbReference type="NCBI Taxonomy" id="37862"/>
    <lineage>
        <taxon>Eukaryota</taxon>
        <taxon>Metazoa</taxon>
        <taxon>Ecdysozoa</taxon>
        <taxon>Nematoda</taxon>
        <taxon>Chromadorea</taxon>
        <taxon>Rhabditida</taxon>
        <taxon>Rhabditina</taxon>
        <taxon>Rhabditomorpha</taxon>
        <taxon>Strongyloidea</taxon>
        <taxon>Heterorhabditidae</taxon>
        <taxon>Heterorhabditis</taxon>
    </lineage>
</organism>
<proteinExistence type="predicted"/>
<dbReference type="AlphaFoldDB" id="A0A1I7WBP7"/>
<evidence type="ECO:0000313" key="1">
    <source>
        <dbReference type="Proteomes" id="UP000095283"/>
    </source>
</evidence>